<dbReference type="GO" id="GO:0008289">
    <property type="term" value="F:lipid binding"/>
    <property type="evidence" value="ECO:0007669"/>
    <property type="project" value="UniProtKB-KW"/>
</dbReference>
<dbReference type="PROSITE" id="PS51482">
    <property type="entry name" value="DEGV"/>
    <property type="match status" value="1"/>
</dbReference>
<accession>A0A4Q2KGK5</accession>
<reference evidence="2 3" key="1">
    <citation type="journal article" date="2019" name="Gut">
        <title>Antibiotics-induced monodominance of a novel gut bacterial order.</title>
        <authorList>
            <person name="Hildebrand F."/>
            <person name="Moitinho-Silva L."/>
            <person name="Blasche S."/>
            <person name="Jahn M.T."/>
            <person name="Gossmann T.I."/>
            <person name="Heuerta-Cepas J."/>
            <person name="Hercog R."/>
            <person name="Luetge M."/>
            <person name="Bahram M."/>
            <person name="Pryszlak A."/>
            <person name="Alves R.J."/>
            <person name="Waszak S.M."/>
            <person name="Zhu A."/>
            <person name="Ye L."/>
            <person name="Costea P.I."/>
            <person name="Aalvink S."/>
            <person name="Belzer C."/>
            <person name="Forslund S.K."/>
            <person name="Sunagawa S."/>
            <person name="Hentschel U."/>
            <person name="Merten C."/>
            <person name="Patil K.R."/>
            <person name="Benes V."/>
            <person name="Bork P."/>
        </authorList>
    </citation>
    <scope>NUCLEOTIDE SEQUENCE [LARGE SCALE GENOMIC DNA]</scope>
    <source>
        <strain evidence="2 3">HDS1380</strain>
    </source>
</reference>
<dbReference type="EMBL" id="SDOZ01000002">
    <property type="protein sequence ID" value="RXZ62442.1"/>
    <property type="molecule type" value="Genomic_DNA"/>
</dbReference>
<dbReference type="SUPFAM" id="SSF82549">
    <property type="entry name" value="DAK1/DegV-like"/>
    <property type="match status" value="1"/>
</dbReference>
<proteinExistence type="predicted"/>
<evidence type="ECO:0000256" key="1">
    <source>
        <dbReference type="ARBA" id="ARBA00023121"/>
    </source>
</evidence>
<sequence>MYQLFCDSNCELWHTTIKELGLNVIRMPYVLDGQEYFYDMGEATDFDHFYKRMREGAVPTTSAINEQDYIDYFEPILKAGDDIFYITFSHKLSATFESMDRAIATLKERYPERTVRTFDTKSISLGAGFQVYYAAKKYKEGATMDELEAYLADISAHTVVYFIVDDLVYLKRGGRISALTAAFGSLLNIKPIISIMPDGSLKSVGKVKGAKRVFSEFIRIMRHKKCDVQNYRVEVLQADCKDTGDAFVDALKAEFGENIQIDYQIVGPVIASHCGPGTLGVIFHGESR</sequence>
<dbReference type="NCBIfam" id="TIGR00762">
    <property type="entry name" value="DegV"/>
    <property type="match status" value="1"/>
</dbReference>
<dbReference type="AlphaFoldDB" id="A0A4Q2KGK5"/>
<organism evidence="2 3">
    <name type="scientific">Candidatus Borkfalkia ceftriaxoniphila</name>
    <dbReference type="NCBI Taxonomy" id="2508949"/>
    <lineage>
        <taxon>Bacteria</taxon>
        <taxon>Bacillati</taxon>
        <taxon>Bacillota</taxon>
        <taxon>Clostridia</taxon>
        <taxon>Christensenellales</taxon>
        <taxon>Christensenellaceae</taxon>
        <taxon>Candidatus Borkfalkia</taxon>
    </lineage>
</organism>
<protein>
    <submittedName>
        <fullName evidence="2">DegV family protein</fullName>
    </submittedName>
</protein>
<dbReference type="Pfam" id="PF02645">
    <property type="entry name" value="DegV"/>
    <property type="match status" value="1"/>
</dbReference>
<dbReference type="PANTHER" id="PTHR33434:SF2">
    <property type="entry name" value="FATTY ACID-BINDING PROTEIN TM_1468"/>
    <property type="match status" value="1"/>
</dbReference>
<dbReference type="InterPro" id="IPR050270">
    <property type="entry name" value="DegV_domain_contain"/>
</dbReference>
<evidence type="ECO:0000313" key="3">
    <source>
        <dbReference type="Proteomes" id="UP000291269"/>
    </source>
</evidence>
<dbReference type="Proteomes" id="UP000291269">
    <property type="component" value="Unassembled WGS sequence"/>
</dbReference>
<name>A0A4Q2KGK5_9FIRM</name>
<dbReference type="RefSeq" id="WP_129226206.1">
    <property type="nucleotide sequence ID" value="NZ_SDOZ01000002.1"/>
</dbReference>
<dbReference type="InterPro" id="IPR043168">
    <property type="entry name" value="DegV_C"/>
</dbReference>
<dbReference type="InterPro" id="IPR003797">
    <property type="entry name" value="DegV"/>
</dbReference>
<dbReference type="Gene3D" id="3.30.1180.10">
    <property type="match status" value="1"/>
</dbReference>
<dbReference type="OrthoDB" id="9780660at2"/>
<dbReference type="Gene3D" id="3.40.50.10170">
    <property type="match status" value="1"/>
</dbReference>
<gene>
    <name evidence="2" type="ORF">ESZ91_08620</name>
</gene>
<keyword evidence="1" id="KW-0446">Lipid-binding</keyword>
<dbReference type="PANTHER" id="PTHR33434">
    <property type="entry name" value="DEGV DOMAIN-CONTAINING PROTEIN DR_1986-RELATED"/>
    <property type="match status" value="1"/>
</dbReference>
<comment type="caution">
    <text evidence="2">The sequence shown here is derived from an EMBL/GenBank/DDBJ whole genome shotgun (WGS) entry which is preliminary data.</text>
</comment>
<keyword evidence="3" id="KW-1185">Reference proteome</keyword>
<evidence type="ECO:0000313" key="2">
    <source>
        <dbReference type="EMBL" id="RXZ62442.1"/>
    </source>
</evidence>